<dbReference type="PANTHER" id="PTHR48051:SF1">
    <property type="entry name" value="RAS SUPPRESSOR PROTEIN 1"/>
    <property type="match status" value="1"/>
</dbReference>
<evidence type="ECO:0000313" key="6">
    <source>
        <dbReference type="Proteomes" id="UP000501443"/>
    </source>
</evidence>
<dbReference type="Proteomes" id="UP000501443">
    <property type="component" value="Chromosome 1"/>
</dbReference>
<keyword evidence="2" id="KW-0677">Repeat</keyword>
<evidence type="ECO:0000259" key="3">
    <source>
        <dbReference type="Pfam" id="PF16095"/>
    </source>
</evidence>
<dbReference type="Pfam" id="PF16095">
    <property type="entry name" value="COR-A"/>
    <property type="match status" value="1"/>
</dbReference>
<dbReference type="AlphaFoldDB" id="A0AAE7AVZ0"/>
<feature type="domain" description="COR" evidence="3">
    <location>
        <begin position="422"/>
        <end position="560"/>
    </location>
</feature>
<dbReference type="SUPFAM" id="SSF52540">
    <property type="entry name" value="P-loop containing nucleoside triphosphate hydrolases"/>
    <property type="match status" value="1"/>
</dbReference>
<dbReference type="InterPro" id="IPR032675">
    <property type="entry name" value="LRR_dom_sf"/>
</dbReference>
<evidence type="ECO:0000256" key="1">
    <source>
        <dbReference type="ARBA" id="ARBA00022614"/>
    </source>
</evidence>
<evidence type="ECO:0000313" key="5">
    <source>
        <dbReference type="EMBL" id="QJY36935.1"/>
    </source>
</evidence>
<feature type="domain" description="C-terminal of Roc COR-B" evidence="4">
    <location>
        <begin position="578"/>
        <end position="722"/>
    </location>
</feature>
<evidence type="ECO:0000259" key="4">
    <source>
        <dbReference type="Pfam" id="PF25497"/>
    </source>
</evidence>
<dbReference type="PROSITE" id="PS51450">
    <property type="entry name" value="LRR"/>
    <property type="match status" value="1"/>
</dbReference>
<dbReference type="Gene3D" id="3.80.10.10">
    <property type="entry name" value="Ribonuclease Inhibitor"/>
    <property type="match status" value="2"/>
</dbReference>
<dbReference type="SUPFAM" id="SSF52058">
    <property type="entry name" value="L domain-like"/>
    <property type="match status" value="1"/>
</dbReference>
<dbReference type="InterPro" id="IPR003591">
    <property type="entry name" value="Leu-rich_rpt_typical-subtyp"/>
</dbReference>
<dbReference type="PANTHER" id="PTHR48051">
    <property type="match status" value="1"/>
</dbReference>
<dbReference type="EMBL" id="CP053541">
    <property type="protein sequence ID" value="QJY36935.1"/>
    <property type="molecule type" value="Genomic_DNA"/>
</dbReference>
<dbReference type="PRINTS" id="PR00449">
    <property type="entry name" value="RASTRNSFRMNG"/>
</dbReference>
<reference evidence="5 6" key="1">
    <citation type="submission" date="2020-05" db="EMBL/GenBank/DDBJ databases">
        <title>First description outside Europe of the emergent pathogen for shellfish aquaculture Vibrio europaeus.</title>
        <authorList>
            <person name="Dubert J."/>
            <person name="Rojas R."/>
        </authorList>
    </citation>
    <scope>NUCLEOTIDE SEQUENCE [LARGE SCALE GENOMIC DNA]</scope>
    <source>
        <strain evidence="5 6">NPI-1</strain>
    </source>
</reference>
<dbReference type="NCBIfam" id="TIGR00231">
    <property type="entry name" value="small_GTP"/>
    <property type="match status" value="1"/>
</dbReference>
<dbReference type="RefSeq" id="WP_171801965.1">
    <property type="nucleotide sequence ID" value="NZ_CP053541.1"/>
</dbReference>
<dbReference type="PROSITE" id="PS51419">
    <property type="entry name" value="RAB"/>
    <property type="match status" value="1"/>
</dbReference>
<dbReference type="InterPro" id="IPR050216">
    <property type="entry name" value="LRR_domain-containing"/>
</dbReference>
<dbReference type="Pfam" id="PF13855">
    <property type="entry name" value="LRR_8"/>
    <property type="match status" value="1"/>
</dbReference>
<sequence length="907" mass="104576">MQIYSKYISSLLDDCKCVDFSDFEDDSNVLHQSVNTYSLNKEGAITHLSIIGKRELDLKEIFSITTISYLILVDCKISALPDSISNLIDIYMLDLSFNNIVGLPDGITKLSNLSDLRLTGNKLSSLPFDFGELNELVWCYLDDNRLEYLPDSIGKLKIIDRLDLSENKIRELPDSFGNLDSLVELDLRKNKLTTLPNSMRTMDSIDRIELDDNDLGVDLDELNSMNAIDLINFIVNSKGLNTTLLNEFKLLVVGDERVGKTSIINSLLGREYNPNCESTPGVDISNGLEFEDYKVNIWDFAGQEITHQTHQFFLSKRSLYFLVIDAQTEDDSYSIYNWLSTIRTYGGPESPIVIVVNKIDLNHGYVFDRELYEKEFNIKNVIYTSAKCNQFFTNVGLKTPIDLNSLIVQNSKYIQGLNFKMPLSWLRVKEHIESESYTQKDIIELNEFEDLCVEYNVVSFRDQSSLLSLLNQIGTVVAYVDDERLNIIQIINPTWLTNAVYKIIRSEKIKSDGVLDYHVLEQIFLSDDSYRRRHFRWLLDLLIQFDLAFEIEKKKILIPARLSNTQPNYDFKIYSRGFGYRFDYHTFLKRNILSQLIVKMNKFIDSDSPKYWKRGVFFKNKVSRAVVVLDEFRKTIDISISGDCLGSIDLRSKIVDSIRDINDDKYDVDEMVAIKDGSDVLDYESYDFLDDLVQTGYDEHVVKIRDSRTRKLKAHKIKIRELLFGFKEDNHEFDYSKLTISIIESLLLIAESRQIVFKEKENSINVRLRDLLLSRGYFAADQSLGGESENGKVEGERDIVIRSQSGVSMSIIEGLCLKSCLKKKINEHYQKLVSKYDTSGHKVNYLTIYSKSSNFESLCNKYHAHFVKLGPSNWQDKWSSESRSIKVLETSIDKGVIYHLMINLSSN</sequence>
<dbReference type="GO" id="GO:0005525">
    <property type="term" value="F:GTP binding"/>
    <property type="evidence" value="ECO:0007669"/>
    <property type="project" value="InterPro"/>
</dbReference>
<dbReference type="SMART" id="SM00175">
    <property type="entry name" value="RAB"/>
    <property type="match status" value="1"/>
</dbReference>
<dbReference type="Gene3D" id="3.30.310.200">
    <property type="match status" value="1"/>
</dbReference>
<organism evidence="5 6">
    <name type="scientific">Vibrio europaeus</name>
    <dbReference type="NCBI Taxonomy" id="300876"/>
    <lineage>
        <taxon>Bacteria</taxon>
        <taxon>Pseudomonadati</taxon>
        <taxon>Pseudomonadota</taxon>
        <taxon>Gammaproteobacteria</taxon>
        <taxon>Vibrionales</taxon>
        <taxon>Vibrionaceae</taxon>
        <taxon>Vibrio</taxon>
        <taxon>Vibrio oreintalis group</taxon>
    </lineage>
</organism>
<keyword evidence="1" id="KW-0433">Leucine-rich repeat</keyword>
<dbReference type="Gene3D" id="1.10.10.2200">
    <property type="match status" value="1"/>
</dbReference>
<dbReference type="InterPro" id="IPR036388">
    <property type="entry name" value="WH-like_DNA-bd_sf"/>
</dbReference>
<dbReference type="Gene3D" id="3.40.50.300">
    <property type="entry name" value="P-loop containing nucleotide triphosphate hydrolases"/>
    <property type="match status" value="1"/>
</dbReference>
<name>A0AAE7AVZ0_9VIBR</name>
<gene>
    <name evidence="5" type="ORF">HOO69_10070</name>
</gene>
<protein>
    <submittedName>
        <fullName evidence="5">GTP-binding protein</fullName>
    </submittedName>
</protein>
<dbReference type="Pfam" id="PF25497">
    <property type="entry name" value="COR-B"/>
    <property type="match status" value="1"/>
</dbReference>
<accession>A0AAE7AVZ0</accession>
<dbReference type="GO" id="GO:0005737">
    <property type="term" value="C:cytoplasm"/>
    <property type="evidence" value="ECO:0007669"/>
    <property type="project" value="TreeGrafter"/>
</dbReference>
<evidence type="ECO:0000256" key="2">
    <source>
        <dbReference type="ARBA" id="ARBA00022737"/>
    </source>
</evidence>
<dbReference type="InterPro" id="IPR005225">
    <property type="entry name" value="Small_GTP-bd"/>
</dbReference>
<dbReference type="InterPro" id="IPR001611">
    <property type="entry name" value="Leu-rich_rpt"/>
</dbReference>
<dbReference type="Gene3D" id="1.10.10.10">
    <property type="entry name" value="Winged helix-like DNA-binding domain superfamily/Winged helix DNA-binding domain"/>
    <property type="match status" value="1"/>
</dbReference>
<dbReference type="InterPro" id="IPR057263">
    <property type="entry name" value="COR-B"/>
</dbReference>
<dbReference type="InterPro" id="IPR032171">
    <property type="entry name" value="COR-A"/>
</dbReference>
<dbReference type="InterPro" id="IPR027417">
    <property type="entry name" value="P-loop_NTPase"/>
</dbReference>
<dbReference type="Pfam" id="PF08477">
    <property type="entry name" value="Roc"/>
    <property type="match status" value="1"/>
</dbReference>
<dbReference type="SMART" id="SM00369">
    <property type="entry name" value="LRR_TYP"/>
    <property type="match status" value="4"/>
</dbReference>
<proteinExistence type="predicted"/>